<evidence type="ECO:0000256" key="9">
    <source>
        <dbReference type="ARBA" id="ARBA00023285"/>
    </source>
</evidence>
<evidence type="ECO:0000256" key="2">
    <source>
        <dbReference type="ARBA" id="ARBA00005691"/>
    </source>
</evidence>
<evidence type="ECO:0000259" key="10">
    <source>
        <dbReference type="Pfam" id="PF07687"/>
    </source>
</evidence>
<dbReference type="Pfam" id="PF07687">
    <property type="entry name" value="M20_dimer"/>
    <property type="match status" value="1"/>
</dbReference>
<evidence type="ECO:0000256" key="6">
    <source>
        <dbReference type="ARBA" id="ARBA00022723"/>
    </source>
</evidence>
<keyword evidence="8" id="KW-0862">Zinc</keyword>
<organism evidence="11 12">
    <name type="scientific">Rhodobium gokarnense</name>
    <dbReference type="NCBI Taxonomy" id="364296"/>
    <lineage>
        <taxon>Bacteria</taxon>
        <taxon>Pseudomonadati</taxon>
        <taxon>Pseudomonadota</taxon>
        <taxon>Alphaproteobacteria</taxon>
        <taxon>Hyphomicrobiales</taxon>
        <taxon>Rhodobiaceae</taxon>
        <taxon>Rhodobium</taxon>
    </lineage>
</organism>
<comment type="similarity">
    <text evidence="2">Belongs to the peptidase M20A family. ArgE subfamily.</text>
</comment>
<comment type="cofactor">
    <cofactor evidence="1">
        <name>Zn(2+)</name>
        <dbReference type="ChEBI" id="CHEBI:29105"/>
    </cofactor>
</comment>
<evidence type="ECO:0000313" key="11">
    <source>
        <dbReference type="EMBL" id="MCW2306818.1"/>
    </source>
</evidence>
<dbReference type="CDD" id="cd03894">
    <property type="entry name" value="M20_ArgE"/>
    <property type="match status" value="1"/>
</dbReference>
<dbReference type="PROSITE" id="PS00759">
    <property type="entry name" value="ARGE_DAPE_CPG2_2"/>
    <property type="match status" value="1"/>
</dbReference>
<dbReference type="Gene3D" id="3.40.630.10">
    <property type="entry name" value="Zn peptidases"/>
    <property type="match status" value="1"/>
</dbReference>
<dbReference type="NCBIfam" id="NF005710">
    <property type="entry name" value="PRK07522.1"/>
    <property type="match status" value="1"/>
</dbReference>
<evidence type="ECO:0000256" key="5">
    <source>
        <dbReference type="ARBA" id="ARBA00022605"/>
    </source>
</evidence>
<dbReference type="PANTHER" id="PTHR43808">
    <property type="entry name" value="ACETYLORNITHINE DEACETYLASE"/>
    <property type="match status" value="1"/>
</dbReference>
<name>A0ABT3H8X4_9HYPH</name>
<gene>
    <name evidence="11" type="ORF">M2319_001140</name>
</gene>
<dbReference type="SUPFAM" id="SSF55031">
    <property type="entry name" value="Bacterial exopeptidase dimerisation domain"/>
    <property type="match status" value="1"/>
</dbReference>
<dbReference type="InterPro" id="IPR011650">
    <property type="entry name" value="Peptidase_M20_dimer"/>
</dbReference>
<keyword evidence="7 11" id="KW-0378">Hydrolase</keyword>
<keyword evidence="3" id="KW-0963">Cytoplasm</keyword>
<dbReference type="RefSeq" id="WP_264600485.1">
    <property type="nucleotide sequence ID" value="NZ_JAOQNS010000003.1"/>
</dbReference>
<keyword evidence="5" id="KW-0028">Amino-acid biosynthesis</keyword>
<dbReference type="NCBIfam" id="TIGR01892">
    <property type="entry name" value="AcOrn-deacetyl"/>
    <property type="match status" value="1"/>
</dbReference>
<evidence type="ECO:0000256" key="8">
    <source>
        <dbReference type="ARBA" id="ARBA00022833"/>
    </source>
</evidence>
<dbReference type="InterPro" id="IPR050072">
    <property type="entry name" value="Peptidase_M20A"/>
</dbReference>
<dbReference type="InterPro" id="IPR002933">
    <property type="entry name" value="Peptidase_M20"/>
</dbReference>
<keyword evidence="9" id="KW-0170">Cobalt</keyword>
<protein>
    <submittedName>
        <fullName evidence="11">Acetylornithine deacetylase</fullName>
        <ecNumber evidence="11">3.5.1.16</ecNumber>
    </submittedName>
</protein>
<dbReference type="PANTHER" id="PTHR43808:SF31">
    <property type="entry name" value="N-ACETYL-L-CITRULLINE DEACETYLASE"/>
    <property type="match status" value="1"/>
</dbReference>
<dbReference type="EC" id="3.5.1.16" evidence="11"/>
<keyword evidence="12" id="KW-1185">Reference proteome</keyword>
<dbReference type="Gene3D" id="3.30.70.360">
    <property type="match status" value="1"/>
</dbReference>
<feature type="domain" description="Peptidase M20 dimerisation" evidence="10">
    <location>
        <begin position="173"/>
        <end position="283"/>
    </location>
</feature>
<dbReference type="Pfam" id="PF01546">
    <property type="entry name" value="Peptidase_M20"/>
    <property type="match status" value="1"/>
</dbReference>
<evidence type="ECO:0000256" key="7">
    <source>
        <dbReference type="ARBA" id="ARBA00022801"/>
    </source>
</evidence>
<sequence length="385" mass="41250">MMKELTPREMLAKLVGFPTVSRDSNRALIDFVAGYLAHLGIEARIVPNADGSKANLYATIGPNVAGGVVLSGHTDVVPVDGQHWSSDPFTLTERGGKLFGRGTCDMKGFLAIALSLVPEMKRAGLSRPIHLALSYDEEVGCLGAPEMIAEMAAELPPSVAVIVGEPSSMKVITGHKSILVFTTTVTGHSVHSSQIPRGVSATMIAARLVTFLEDMMEEGKGTAVENPAYDPPFTTIHVGLLNGGTASNIVARECRFVTDIRALPEEDPEAYLQRFEAHVRKTVVPAMRSVAPETGIDIEVRSVVPGLRPEAENEAERLARMLTGDNEVRGAAFCAEAGQFQKAGFATVICGPGSIDQAHQPDEFLSLDQLQAGTDFVRRLVEHLK</sequence>
<evidence type="ECO:0000256" key="4">
    <source>
        <dbReference type="ARBA" id="ARBA00022571"/>
    </source>
</evidence>
<dbReference type="InterPro" id="IPR001261">
    <property type="entry name" value="ArgE/DapE_CS"/>
</dbReference>
<accession>A0ABT3H8X4</accession>
<dbReference type="GO" id="GO:0008777">
    <property type="term" value="F:acetylornithine deacetylase activity"/>
    <property type="evidence" value="ECO:0007669"/>
    <property type="project" value="UniProtKB-EC"/>
</dbReference>
<comment type="caution">
    <text evidence="11">The sequence shown here is derived from an EMBL/GenBank/DDBJ whole genome shotgun (WGS) entry which is preliminary data.</text>
</comment>
<evidence type="ECO:0000313" key="12">
    <source>
        <dbReference type="Proteomes" id="UP001209755"/>
    </source>
</evidence>
<dbReference type="InterPro" id="IPR036264">
    <property type="entry name" value="Bact_exopeptidase_dim_dom"/>
</dbReference>
<dbReference type="InterPro" id="IPR010169">
    <property type="entry name" value="AcOrn-deacetyl"/>
</dbReference>
<dbReference type="Proteomes" id="UP001209755">
    <property type="component" value="Unassembled WGS sequence"/>
</dbReference>
<proteinExistence type="inferred from homology"/>
<keyword evidence="4" id="KW-0055">Arginine biosynthesis</keyword>
<reference evidence="12" key="1">
    <citation type="submission" date="2023-07" db="EMBL/GenBank/DDBJ databases">
        <title>Genome sequencing of Purple Non-Sulfur Bacteria from various extreme environments.</title>
        <authorList>
            <person name="Mayer M."/>
        </authorList>
    </citation>
    <scope>NUCLEOTIDE SEQUENCE [LARGE SCALE GENOMIC DNA]</scope>
    <source>
        <strain evidence="12">DSM 17935</strain>
    </source>
</reference>
<dbReference type="EMBL" id="JAOQNS010000003">
    <property type="protein sequence ID" value="MCW2306818.1"/>
    <property type="molecule type" value="Genomic_DNA"/>
</dbReference>
<evidence type="ECO:0000256" key="1">
    <source>
        <dbReference type="ARBA" id="ARBA00001947"/>
    </source>
</evidence>
<keyword evidence="6" id="KW-0479">Metal-binding</keyword>
<dbReference type="SUPFAM" id="SSF53187">
    <property type="entry name" value="Zn-dependent exopeptidases"/>
    <property type="match status" value="1"/>
</dbReference>
<evidence type="ECO:0000256" key="3">
    <source>
        <dbReference type="ARBA" id="ARBA00022490"/>
    </source>
</evidence>